<dbReference type="PANTHER" id="PTHR46773">
    <property type="match status" value="1"/>
</dbReference>
<dbReference type="AlphaFoldDB" id="A0A804U9T2"/>
<organism evidence="1 2">
    <name type="scientific">Zea mays</name>
    <name type="common">Maize</name>
    <dbReference type="NCBI Taxonomy" id="4577"/>
    <lineage>
        <taxon>Eukaryota</taxon>
        <taxon>Viridiplantae</taxon>
        <taxon>Streptophyta</taxon>
        <taxon>Embryophyta</taxon>
        <taxon>Tracheophyta</taxon>
        <taxon>Spermatophyta</taxon>
        <taxon>Magnoliopsida</taxon>
        <taxon>Liliopsida</taxon>
        <taxon>Poales</taxon>
        <taxon>Poaceae</taxon>
        <taxon>PACMAD clade</taxon>
        <taxon>Panicoideae</taxon>
        <taxon>Andropogonodae</taxon>
        <taxon>Andropogoneae</taxon>
        <taxon>Tripsacinae</taxon>
        <taxon>Zea</taxon>
    </lineage>
</organism>
<dbReference type="Gramene" id="Zm00001eb261590_T001">
    <property type="protein sequence ID" value="Zm00001eb261590_P001"/>
    <property type="gene ID" value="Zm00001eb261590"/>
</dbReference>
<dbReference type="Proteomes" id="UP000007305">
    <property type="component" value="Chromosome 6"/>
</dbReference>
<reference evidence="2" key="1">
    <citation type="journal article" date="2009" name="Science">
        <title>The B73 maize genome: complexity, diversity, and dynamics.</title>
        <authorList>
            <person name="Schnable P.S."/>
            <person name="Ware D."/>
            <person name="Fulton R.S."/>
            <person name="Stein J.C."/>
            <person name="Wei F."/>
            <person name="Pasternak S."/>
            <person name="Liang C."/>
            <person name="Zhang J."/>
            <person name="Fulton L."/>
            <person name="Graves T.A."/>
            <person name="Minx P."/>
            <person name="Reily A.D."/>
            <person name="Courtney L."/>
            <person name="Kruchowski S.S."/>
            <person name="Tomlinson C."/>
            <person name="Strong C."/>
            <person name="Delehaunty K."/>
            <person name="Fronick C."/>
            <person name="Courtney B."/>
            <person name="Rock S.M."/>
            <person name="Belter E."/>
            <person name="Du F."/>
            <person name="Kim K."/>
            <person name="Abbott R.M."/>
            <person name="Cotton M."/>
            <person name="Levy A."/>
            <person name="Marchetto P."/>
            <person name="Ochoa K."/>
            <person name="Jackson S.M."/>
            <person name="Gillam B."/>
            <person name="Chen W."/>
            <person name="Yan L."/>
            <person name="Higginbotham J."/>
            <person name="Cardenas M."/>
            <person name="Waligorski J."/>
            <person name="Applebaum E."/>
            <person name="Phelps L."/>
            <person name="Falcone J."/>
            <person name="Kanchi K."/>
            <person name="Thane T."/>
            <person name="Scimone A."/>
            <person name="Thane N."/>
            <person name="Henke J."/>
            <person name="Wang T."/>
            <person name="Ruppert J."/>
            <person name="Shah N."/>
            <person name="Rotter K."/>
            <person name="Hodges J."/>
            <person name="Ingenthron E."/>
            <person name="Cordes M."/>
            <person name="Kohlberg S."/>
            <person name="Sgro J."/>
            <person name="Delgado B."/>
            <person name="Mead K."/>
            <person name="Chinwalla A."/>
            <person name="Leonard S."/>
            <person name="Crouse K."/>
            <person name="Collura K."/>
            <person name="Kudrna D."/>
            <person name="Currie J."/>
            <person name="He R."/>
            <person name="Angelova A."/>
            <person name="Rajasekar S."/>
            <person name="Mueller T."/>
            <person name="Lomeli R."/>
            <person name="Scara G."/>
            <person name="Ko A."/>
            <person name="Delaney K."/>
            <person name="Wissotski M."/>
            <person name="Lopez G."/>
            <person name="Campos D."/>
            <person name="Braidotti M."/>
            <person name="Ashley E."/>
            <person name="Golser W."/>
            <person name="Kim H."/>
            <person name="Lee S."/>
            <person name="Lin J."/>
            <person name="Dujmic Z."/>
            <person name="Kim W."/>
            <person name="Talag J."/>
            <person name="Zuccolo A."/>
            <person name="Fan C."/>
            <person name="Sebastian A."/>
            <person name="Kramer M."/>
            <person name="Spiegel L."/>
            <person name="Nascimento L."/>
            <person name="Zutavern T."/>
            <person name="Miller B."/>
            <person name="Ambroise C."/>
            <person name="Muller S."/>
            <person name="Spooner W."/>
            <person name="Narechania A."/>
            <person name="Ren L."/>
            <person name="Wei S."/>
            <person name="Kumari S."/>
            <person name="Faga B."/>
            <person name="Levy M.J."/>
            <person name="McMahan L."/>
            <person name="Van Buren P."/>
            <person name="Vaughn M.W."/>
            <person name="Ying K."/>
            <person name="Yeh C.-T."/>
            <person name="Emrich S.J."/>
            <person name="Jia Y."/>
            <person name="Kalyanaraman A."/>
            <person name="Hsia A.-P."/>
            <person name="Barbazuk W.B."/>
            <person name="Baucom R.S."/>
            <person name="Brutnell T.P."/>
            <person name="Carpita N.C."/>
            <person name="Chaparro C."/>
            <person name="Chia J.-M."/>
            <person name="Deragon J.-M."/>
            <person name="Estill J.C."/>
            <person name="Fu Y."/>
            <person name="Jeddeloh J.A."/>
            <person name="Han Y."/>
            <person name="Lee H."/>
            <person name="Li P."/>
            <person name="Lisch D.R."/>
            <person name="Liu S."/>
            <person name="Liu Z."/>
            <person name="Nagel D.H."/>
            <person name="McCann M.C."/>
            <person name="SanMiguel P."/>
            <person name="Myers A.M."/>
            <person name="Nettleton D."/>
            <person name="Nguyen J."/>
            <person name="Penning B.W."/>
            <person name="Ponnala L."/>
            <person name="Schneider K.L."/>
            <person name="Schwartz D.C."/>
            <person name="Sharma A."/>
            <person name="Soderlund C."/>
            <person name="Springer N.M."/>
            <person name="Sun Q."/>
            <person name="Wang H."/>
            <person name="Waterman M."/>
            <person name="Westerman R."/>
            <person name="Wolfgruber T.K."/>
            <person name="Yang L."/>
            <person name="Yu Y."/>
            <person name="Zhang L."/>
            <person name="Zhou S."/>
            <person name="Zhu Q."/>
            <person name="Bennetzen J.L."/>
            <person name="Dawe R.K."/>
            <person name="Jiang J."/>
            <person name="Jiang N."/>
            <person name="Presting G.G."/>
            <person name="Wessler S.R."/>
            <person name="Aluru S."/>
            <person name="Martienssen R.A."/>
            <person name="Clifton S.W."/>
            <person name="McCombie W.R."/>
            <person name="Wing R.A."/>
            <person name="Wilson R.K."/>
        </authorList>
    </citation>
    <scope>NUCLEOTIDE SEQUENCE [LARGE SCALE GENOMIC DNA]</scope>
    <source>
        <strain evidence="2">cv. B73</strain>
    </source>
</reference>
<dbReference type="PANTHER" id="PTHR46773:SF3">
    <property type="entry name" value="OS08G0128000 PROTEIN"/>
    <property type="match status" value="1"/>
</dbReference>
<evidence type="ECO:0000313" key="1">
    <source>
        <dbReference type="EnsemblPlants" id="Zm00001eb261590_P001"/>
    </source>
</evidence>
<accession>A0A804U9T2</accession>
<keyword evidence="2" id="KW-1185">Reference proteome</keyword>
<protein>
    <submittedName>
        <fullName evidence="1">Uncharacterized protein</fullName>
    </submittedName>
</protein>
<dbReference type="InParanoid" id="A0A804U9T2"/>
<name>A0A804U9T2_MAIZE</name>
<dbReference type="InterPro" id="IPR053256">
    <property type="entry name" value="Kelch_repeat-containing"/>
</dbReference>
<proteinExistence type="predicted"/>
<reference evidence="1" key="3">
    <citation type="submission" date="2021-05" db="UniProtKB">
        <authorList>
            <consortium name="EnsemblPlants"/>
        </authorList>
    </citation>
    <scope>IDENTIFICATION</scope>
    <source>
        <strain evidence="1">cv. B73</strain>
    </source>
</reference>
<evidence type="ECO:0000313" key="2">
    <source>
        <dbReference type="Proteomes" id="UP000007305"/>
    </source>
</evidence>
<sequence length="89" mass="9688">MVKLARGSRGAAKEGSADALVRLTEEAHLSVHGGGKKAGPRGRACVVEKHAITKKLILVGEVFRFDLEALTWSVIGRMPFRIKTSLSRY</sequence>
<reference evidence="1" key="2">
    <citation type="submission" date="2019-07" db="EMBL/GenBank/DDBJ databases">
        <authorList>
            <person name="Seetharam A."/>
            <person name="Woodhouse M."/>
            <person name="Cannon E."/>
        </authorList>
    </citation>
    <scope>NUCLEOTIDE SEQUENCE [LARGE SCALE GENOMIC DNA]</scope>
    <source>
        <strain evidence="1">cv. B73</strain>
    </source>
</reference>
<dbReference type="EnsemblPlants" id="Zm00001eb261590_T001">
    <property type="protein sequence ID" value="Zm00001eb261590_P001"/>
    <property type="gene ID" value="Zm00001eb261590"/>
</dbReference>